<proteinExistence type="predicted"/>
<protein>
    <submittedName>
        <fullName evidence="2">E3 ubiquitin-protein ligase RHA1B</fullName>
    </submittedName>
</protein>
<dbReference type="PANTHER" id="PTHR47662:SF1">
    <property type="entry name" value="RING-TYPE DOMAIN-CONTAINING PROTEIN"/>
    <property type="match status" value="1"/>
</dbReference>
<comment type="caution">
    <text evidence="2">The sequence shown here is derived from an EMBL/GenBank/DDBJ whole genome shotgun (WGS) entry which is preliminary data.</text>
</comment>
<dbReference type="SUPFAM" id="SSF57850">
    <property type="entry name" value="RING/U-box"/>
    <property type="match status" value="1"/>
</dbReference>
<evidence type="ECO:0000313" key="2">
    <source>
        <dbReference type="EMBL" id="RVW41709.1"/>
    </source>
</evidence>
<reference evidence="2 3" key="1">
    <citation type="journal article" date="2018" name="PLoS Genet.">
        <title>Population sequencing reveals clonal diversity and ancestral inbreeding in the grapevine cultivar Chardonnay.</title>
        <authorList>
            <person name="Roach M.J."/>
            <person name="Johnson D.L."/>
            <person name="Bohlmann J."/>
            <person name="van Vuuren H.J."/>
            <person name="Jones S.J."/>
            <person name="Pretorius I.S."/>
            <person name="Schmidt S.A."/>
            <person name="Borneman A.R."/>
        </authorList>
    </citation>
    <scope>NUCLEOTIDE SEQUENCE [LARGE SCALE GENOMIC DNA]</scope>
    <source>
        <strain evidence="3">cv. Chardonnay</strain>
        <tissue evidence="2">Leaf</tissue>
    </source>
</reference>
<evidence type="ECO:0000313" key="3">
    <source>
        <dbReference type="Proteomes" id="UP000288805"/>
    </source>
</evidence>
<dbReference type="AlphaFoldDB" id="A0A438E1X6"/>
<feature type="domain" description="RING-type" evidence="1">
    <location>
        <begin position="74"/>
        <end position="114"/>
    </location>
</feature>
<dbReference type="InterPro" id="IPR001841">
    <property type="entry name" value="Znf_RING"/>
</dbReference>
<dbReference type="PANTHER" id="PTHR47662">
    <property type="entry name" value="RING-TYPE DOMAIN-CONTAINING PROTEIN"/>
    <property type="match status" value="1"/>
</dbReference>
<dbReference type="EMBL" id="QGNW01001432">
    <property type="protein sequence ID" value="RVW41709.1"/>
    <property type="molecule type" value="Genomic_DNA"/>
</dbReference>
<dbReference type="Gene3D" id="3.30.40.10">
    <property type="entry name" value="Zinc/RING finger domain, C3HC4 (zinc finger)"/>
    <property type="match status" value="1"/>
</dbReference>
<dbReference type="Pfam" id="PF13639">
    <property type="entry name" value="zf-RING_2"/>
    <property type="match status" value="1"/>
</dbReference>
<name>A0A438E1X6_VITVI</name>
<gene>
    <name evidence="2" type="primary">RHA1B_2</name>
    <name evidence="2" type="ORF">CK203_082070</name>
</gene>
<dbReference type="Proteomes" id="UP000288805">
    <property type="component" value="Unassembled WGS sequence"/>
</dbReference>
<sequence length="150" mass="18115">MAKEQWLYRSGFHQELIFSLFHFLGLSDFLETNVSWFETQTQVLKYQPVSTVLIREILPVMKFGETVLRRRHAVCLYDFKVGEEIRRLTNCKHNFHRSCLGRWMDHDQKTYLLCRTPFVPDEMQDEFNQRLWVVFGITKFYSEYDTVFGL</sequence>
<accession>A0A438E1X6</accession>
<dbReference type="InterPro" id="IPR013083">
    <property type="entry name" value="Znf_RING/FYVE/PHD"/>
</dbReference>
<evidence type="ECO:0000259" key="1">
    <source>
        <dbReference type="Pfam" id="PF13639"/>
    </source>
</evidence>
<organism evidence="2 3">
    <name type="scientific">Vitis vinifera</name>
    <name type="common">Grape</name>
    <dbReference type="NCBI Taxonomy" id="29760"/>
    <lineage>
        <taxon>Eukaryota</taxon>
        <taxon>Viridiplantae</taxon>
        <taxon>Streptophyta</taxon>
        <taxon>Embryophyta</taxon>
        <taxon>Tracheophyta</taxon>
        <taxon>Spermatophyta</taxon>
        <taxon>Magnoliopsida</taxon>
        <taxon>eudicotyledons</taxon>
        <taxon>Gunneridae</taxon>
        <taxon>Pentapetalae</taxon>
        <taxon>rosids</taxon>
        <taxon>Vitales</taxon>
        <taxon>Vitaceae</taxon>
        <taxon>Viteae</taxon>
        <taxon>Vitis</taxon>
    </lineage>
</organism>